<feature type="transmembrane region" description="Helical" evidence="3">
    <location>
        <begin position="76"/>
        <end position="102"/>
    </location>
</feature>
<organism evidence="4 5">
    <name type="scientific">Trypanosoma conorhini</name>
    <dbReference type="NCBI Taxonomy" id="83891"/>
    <lineage>
        <taxon>Eukaryota</taxon>
        <taxon>Discoba</taxon>
        <taxon>Euglenozoa</taxon>
        <taxon>Kinetoplastea</taxon>
        <taxon>Metakinetoplastina</taxon>
        <taxon>Trypanosomatida</taxon>
        <taxon>Trypanosomatidae</taxon>
        <taxon>Trypanosoma</taxon>
    </lineage>
</organism>
<evidence type="ECO:0000313" key="4">
    <source>
        <dbReference type="EMBL" id="RNF20258.1"/>
    </source>
</evidence>
<dbReference type="GO" id="GO:0042910">
    <property type="term" value="F:xenobiotic transmembrane transporter activity"/>
    <property type="evidence" value="ECO:0007669"/>
    <property type="project" value="InterPro"/>
</dbReference>
<dbReference type="GeneID" id="40317469"/>
<reference evidence="4 5" key="1">
    <citation type="journal article" date="2018" name="BMC Genomics">
        <title>Genomic comparison of Trypanosoma conorhini and Trypanosoma rangeli to Trypanosoma cruzi strains of high and low virulence.</title>
        <authorList>
            <person name="Bradwell K.R."/>
            <person name="Koparde V.N."/>
            <person name="Matveyev A.V."/>
            <person name="Serrano M.G."/>
            <person name="Alves J.M."/>
            <person name="Parikh H."/>
            <person name="Huang B."/>
            <person name="Lee V."/>
            <person name="Espinosa-Alvarez O."/>
            <person name="Ortiz P.A."/>
            <person name="Costa-Martins A.G."/>
            <person name="Teixeira M.M."/>
            <person name="Buck G.A."/>
        </authorList>
    </citation>
    <scope>NUCLEOTIDE SEQUENCE [LARGE SCALE GENOMIC DNA]</scope>
    <source>
        <strain evidence="4 5">025E</strain>
    </source>
</reference>
<dbReference type="GO" id="GO:0015297">
    <property type="term" value="F:antiporter activity"/>
    <property type="evidence" value="ECO:0007669"/>
    <property type="project" value="InterPro"/>
</dbReference>
<evidence type="ECO:0000256" key="2">
    <source>
        <dbReference type="SAM" id="MobiDB-lite"/>
    </source>
</evidence>
<feature type="transmembrane region" description="Helical" evidence="3">
    <location>
        <begin position="444"/>
        <end position="466"/>
    </location>
</feature>
<feature type="region of interest" description="Disordered" evidence="2">
    <location>
        <begin position="497"/>
        <end position="521"/>
    </location>
</feature>
<dbReference type="GO" id="GO:0016020">
    <property type="term" value="C:membrane"/>
    <property type="evidence" value="ECO:0007669"/>
    <property type="project" value="InterPro"/>
</dbReference>
<feature type="transmembrane region" description="Helical" evidence="3">
    <location>
        <begin position="418"/>
        <end position="438"/>
    </location>
</feature>
<dbReference type="PANTHER" id="PTHR11206">
    <property type="entry name" value="MULTIDRUG RESISTANCE PROTEIN"/>
    <property type="match status" value="1"/>
</dbReference>
<gene>
    <name evidence="4" type="ORF">Tco025E_03858</name>
</gene>
<dbReference type="InterPro" id="IPR002528">
    <property type="entry name" value="MATE_fam"/>
</dbReference>
<keyword evidence="3" id="KW-0472">Membrane</keyword>
<protein>
    <submittedName>
        <fullName evidence="4">Putative membrane transporter protein</fullName>
    </submittedName>
</protein>
<keyword evidence="3" id="KW-1133">Transmembrane helix</keyword>
<accession>A0A3R7PAD3</accession>
<feature type="transmembrane region" description="Helical" evidence="3">
    <location>
        <begin position="128"/>
        <end position="146"/>
    </location>
</feature>
<proteinExistence type="inferred from homology"/>
<evidence type="ECO:0000256" key="1">
    <source>
        <dbReference type="ARBA" id="ARBA00010199"/>
    </source>
</evidence>
<feature type="compositionally biased region" description="Basic and acidic residues" evidence="2">
    <location>
        <begin position="509"/>
        <end position="521"/>
    </location>
</feature>
<name>A0A3R7PAD3_9TRYP</name>
<dbReference type="Pfam" id="PF01554">
    <property type="entry name" value="MatE"/>
    <property type="match status" value="2"/>
</dbReference>
<keyword evidence="3" id="KW-0812">Transmembrane</keyword>
<sequence>MASNVHALTNESFATTAVVALEEEHLPENISTLEIVKKFIVTGIPLTVATLSQFSIITVILAIVGRMLGVNELGGASLALGLINATAFAFAAGSCGALETVLSHTYGRYKSGGEGGTMYMYGTYVQRMLIILIFVSIPLGVILIYADAFLEYIGQSEEVVYYTGRFCRIAAFGIPSTQVFQVIGRYYACQHETRPLSVVMIAASFFNPASQVLLIYWFGFEGSPVAWLLLFTFIDAALIAHAYWTGLYKKTWGGWDRNALKNISALVNLAVPSMAMMMSEWVVLEVISICAGFAEPHELAAFAITMQVFGVCWSIASGTMILVCVLIGNAIGEGKPLLGRRIANVAIAIVSVTAIFDVTLCWLLEDRIPFLFTSEEKVVVVYRRLLRYVLPYHLFDTFQSTVMGILRGCGLQKLGAIIIGSALCLVGAPVAFFLFFHVKYGVESLWIGPFFGVVVLGCPSYVYLLYWHIDWPNLKPHQEESNVVLEELSEAVEEAEVTVESGEGAVQRSEADAAKEHEEAK</sequence>
<feature type="transmembrane region" description="Helical" evidence="3">
    <location>
        <begin position="196"/>
        <end position="219"/>
    </location>
</feature>
<feature type="transmembrane region" description="Helical" evidence="3">
    <location>
        <begin position="265"/>
        <end position="294"/>
    </location>
</feature>
<dbReference type="RefSeq" id="XP_029229130.1">
    <property type="nucleotide sequence ID" value="XM_029370775.1"/>
</dbReference>
<dbReference type="AlphaFoldDB" id="A0A3R7PAD3"/>
<evidence type="ECO:0000313" key="5">
    <source>
        <dbReference type="Proteomes" id="UP000284403"/>
    </source>
</evidence>
<feature type="transmembrane region" description="Helical" evidence="3">
    <location>
        <begin position="225"/>
        <end position="244"/>
    </location>
</feature>
<comment type="caution">
    <text evidence="4">The sequence shown here is derived from an EMBL/GenBank/DDBJ whole genome shotgun (WGS) entry which is preliminary data.</text>
</comment>
<evidence type="ECO:0000256" key="3">
    <source>
        <dbReference type="SAM" id="Phobius"/>
    </source>
</evidence>
<feature type="transmembrane region" description="Helical" evidence="3">
    <location>
        <begin position="300"/>
        <end position="330"/>
    </location>
</feature>
<dbReference type="OrthoDB" id="2126698at2759"/>
<comment type="similarity">
    <text evidence="1">Belongs to the multi antimicrobial extrusion (MATE) (TC 2.A.66.1) family.</text>
</comment>
<keyword evidence="5" id="KW-1185">Reference proteome</keyword>
<dbReference type="EMBL" id="MKKU01000184">
    <property type="protein sequence ID" value="RNF20258.1"/>
    <property type="molecule type" value="Genomic_DNA"/>
</dbReference>
<feature type="transmembrane region" description="Helical" evidence="3">
    <location>
        <begin position="39"/>
        <end position="64"/>
    </location>
</feature>
<dbReference type="Proteomes" id="UP000284403">
    <property type="component" value="Unassembled WGS sequence"/>
</dbReference>
<feature type="transmembrane region" description="Helical" evidence="3">
    <location>
        <begin position="342"/>
        <end position="365"/>
    </location>
</feature>